<evidence type="ECO:0000313" key="8">
    <source>
        <dbReference type="Proteomes" id="UP000430564"/>
    </source>
</evidence>
<dbReference type="Proteomes" id="UP000430564">
    <property type="component" value="Unassembled WGS sequence"/>
</dbReference>
<dbReference type="Gene3D" id="3.60.15.10">
    <property type="entry name" value="Ribonuclease Z/Hydroxyacylglutathione hydrolase-like"/>
    <property type="match status" value="1"/>
</dbReference>
<evidence type="ECO:0000256" key="2">
    <source>
        <dbReference type="ARBA" id="ARBA00022723"/>
    </source>
</evidence>
<dbReference type="InterPro" id="IPR001279">
    <property type="entry name" value="Metallo-B-lactamas"/>
</dbReference>
<sequence length="330" mass="37112">MPQPFYPDMNMTMPFITRRSLLAFAAAFPAASMFPIRSYGNTGVPSSQLLSSEEVSKLFIRFAEERRMPPELGRWLGNKSIQEISPYKVFDNVWCVGICWVSAYAIRTKDGVILIDTLHEPFVDKLLSNLREVGIDLSEIKYVLMTHGHFDHVGGAWRLRELLPHARFGMSARGWAEAKGHEKERNGFRMPPADLILKDGDKIALGETIVTVLETPGHTWGTCSYLYDVRDGDEMHRAVTIGGQGLNAMDDLKQLEAYIGSMRRLGDPALGIDVDLTAHPFSTGQTEKIPAIRAHRHGEPHPLVDRNAYLERLERLIAGAERYRRQGARA</sequence>
<dbReference type="OrthoDB" id="9784009at2"/>
<evidence type="ECO:0000256" key="1">
    <source>
        <dbReference type="ARBA" id="ARBA00007749"/>
    </source>
</evidence>
<evidence type="ECO:0000256" key="3">
    <source>
        <dbReference type="ARBA" id="ARBA00022801"/>
    </source>
</evidence>
<keyword evidence="4" id="KW-0862">Zinc</keyword>
<protein>
    <submittedName>
        <fullName evidence="7">MBL fold metallo-hydrolase</fullName>
    </submittedName>
</protein>
<dbReference type="SMART" id="SM00849">
    <property type="entry name" value="Lactamase_B"/>
    <property type="match status" value="1"/>
</dbReference>
<dbReference type="SUPFAM" id="SSF56281">
    <property type="entry name" value="Metallo-hydrolase/oxidoreductase"/>
    <property type="match status" value="1"/>
</dbReference>
<comment type="caution">
    <text evidence="7">The sequence shown here is derived from an EMBL/GenBank/DDBJ whole genome shotgun (WGS) entry which is preliminary data.</text>
</comment>
<dbReference type="EMBL" id="WEHX01000028">
    <property type="protein sequence ID" value="KAB7660615.1"/>
    <property type="molecule type" value="Genomic_DNA"/>
</dbReference>
<dbReference type="GO" id="GO:0016787">
    <property type="term" value="F:hydrolase activity"/>
    <property type="evidence" value="ECO:0007669"/>
    <property type="project" value="UniProtKB-KW"/>
</dbReference>
<keyword evidence="3 7" id="KW-0378">Hydrolase</keyword>
<feature type="domain" description="Metallo-beta-lactamase" evidence="6">
    <location>
        <begin position="100"/>
        <end position="279"/>
    </location>
</feature>
<dbReference type="PANTHER" id="PTHR42978:SF6">
    <property type="entry name" value="QUORUM-QUENCHING LACTONASE YTNP-RELATED"/>
    <property type="match status" value="1"/>
</dbReference>
<keyword evidence="5" id="KW-0732">Signal</keyword>
<evidence type="ECO:0000259" key="6">
    <source>
        <dbReference type="SMART" id="SM00849"/>
    </source>
</evidence>
<dbReference type="InterPro" id="IPR051013">
    <property type="entry name" value="MBL_superfamily_lactonases"/>
</dbReference>
<organism evidence="7 8">
    <name type="scientific">Sutterella seckii</name>
    <dbReference type="NCBI Taxonomy" id="1944635"/>
    <lineage>
        <taxon>Bacteria</taxon>
        <taxon>Pseudomonadati</taxon>
        <taxon>Pseudomonadota</taxon>
        <taxon>Betaproteobacteria</taxon>
        <taxon>Burkholderiales</taxon>
        <taxon>Sutterellaceae</taxon>
        <taxon>Sutterella</taxon>
    </lineage>
</organism>
<reference evidence="7 8" key="1">
    <citation type="submission" date="2019-10" db="EMBL/GenBank/DDBJ databases">
        <title>Genome diversity of Sutterella seckii.</title>
        <authorList>
            <person name="Chaplin A.V."/>
            <person name="Sokolova S.R."/>
            <person name="Mosin K.A."/>
            <person name="Ivanova E.L."/>
            <person name="Kochetkova T.O."/>
            <person name="Goltsov A.Y."/>
            <person name="Trofimov D.Y."/>
            <person name="Efimov B.A."/>
        </authorList>
    </citation>
    <scope>NUCLEOTIDE SEQUENCE [LARGE SCALE GENOMIC DNA]</scope>
    <source>
        <strain evidence="7 8">ASD393</strain>
    </source>
</reference>
<feature type="chain" id="PRO_5026117803" evidence="5">
    <location>
        <begin position="26"/>
        <end position="330"/>
    </location>
</feature>
<comment type="similarity">
    <text evidence="1">Belongs to the metallo-beta-lactamase superfamily.</text>
</comment>
<evidence type="ECO:0000313" key="7">
    <source>
        <dbReference type="EMBL" id="KAB7660615.1"/>
    </source>
</evidence>
<feature type="signal peptide" evidence="5">
    <location>
        <begin position="1"/>
        <end position="25"/>
    </location>
</feature>
<dbReference type="GO" id="GO:0046872">
    <property type="term" value="F:metal ion binding"/>
    <property type="evidence" value="ECO:0007669"/>
    <property type="project" value="UniProtKB-KW"/>
</dbReference>
<dbReference type="InterPro" id="IPR036866">
    <property type="entry name" value="RibonucZ/Hydroxyglut_hydro"/>
</dbReference>
<proteinExistence type="inferred from homology"/>
<dbReference type="Pfam" id="PF00753">
    <property type="entry name" value="Lactamase_B"/>
    <property type="match status" value="1"/>
</dbReference>
<dbReference type="PANTHER" id="PTHR42978">
    <property type="entry name" value="QUORUM-QUENCHING LACTONASE YTNP-RELATED-RELATED"/>
    <property type="match status" value="1"/>
</dbReference>
<evidence type="ECO:0000256" key="4">
    <source>
        <dbReference type="ARBA" id="ARBA00022833"/>
    </source>
</evidence>
<dbReference type="AlphaFoldDB" id="A0A6I1EJN4"/>
<evidence type="ECO:0000256" key="5">
    <source>
        <dbReference type="SAM" id="SignalP"/>
    </source>
</evidence>
<gene>
    <name evidence="7" type="ORF">GBM95_05770</name>
</gene>
<dbReference type="CDD" id="cd16280">
    <property type="entry name" value="metallo-hydrolase-like_MBL-fold"/>
    <property type="match status" value="1"/>
</dbReference>
<accession>A0A6I1EJN4</accession>
<name>A0A6I1EJN4_9BURK</name>
<keyword evidence="2" id="KW-0479">Metal-binding</keyword>